<accession>A0A6J4UYI6</accession>
<dbReference type="InterPro" id="IPR011576">
    <property type="entry name" value="Pyridox_Oxase_N"/>
</dbReference>
<reference evidence="3" key="1">
    <citation type="submission" date="2020-02" db="EMBL/GenBank/DDBJ databases">
        <authorList>
            <person name="Meier V. D."/>
        </authorList>
    </citation>
    <scope>NUCLEOTIDE SEQUENCE</scope>
    <source>
        <strain evidence="3">AVDCRST_MAG70</strain>
    </source>
</reference>
<dbReference type="InterPro" id="IPR012349">
    <property type="entry name" value="Split_barrel_FMN-bd"/>
</dbReference>
<dbReference type="PANTHER" id="PTHR39336">
    <property type="entry name" value="PYRIDOXAMINE PHOSPHATE OXIDASE FAMILY PROTEIN (AFU_ORTHOLOGUE AFUA_6G11440)"/>
    <property type="match status" value="1"/>
</dbReference>
<evidence type="ECO:0000259" key="2">
    <source>
        <dbReference type="Pfam" id="PF01243"/>
    </source>
</evidence>
<dbReference type="AlphaFoldDB" id="A0A6J4UYI6"/>
<evidence type="ECO:0000313" key="3">
    <source>
        <dbReference type="EMBL" id="CAA9564368.1"/>
    </source>
</evidence>
<gene>
    <name evidence="3" type="ORF">AVDCRST_MAG70-1916</name>
</gene>
<dbReference type="SUPFAM" id="SSF50475">
    <property type="entry name" value="FMN-binding split barrel"/>
    <property type="match status" value="1"/>
</dbReference>
<name>A0A6J4UYI6_9BACT</name>
<dbReference type="Pfam" id="PF01243">
    <property type="entry name" value="PNPOx_N"/>
    <property type="match status" value="1"/>
</dbReference>
<organism evidence="3">
    <name type="scientific">uncultured Thermomicrobiales bacterium</name>
    <dbReference type="NCBI Taxonomy" id="1645740"/>
    <lineage>
        <taxon>Bacteria</taxon>
        <taxon>Pseudomonadati</taxon>
        <taxon>Thermomicrobiota</taxon>
        <taxon>Thermomicrobia</taxon>
        <taxon>Thermomicrobiales</taxon>
        <taxon>environmental samples</taxon>
    </lineage>
</organism>
<feature type="domain" description="Pyridoxamine 5'-phosphate oxidase N-terminal" evidence="2">
    <location>
        <begin position="9"/>
        <end position="137"/>
    </location>
</feature>
<dbReference type="EMBL" id="CADCWH010000306">
    <property type="protein sequence ID" value="CAA9564368.1"/>
    <property type="molecule type" value="Genomic_DNA"/>
</dbReference>
<dbReference type="Gene3D" id="2.30.110.10">
    <property type="entry name" value="Electron Transport, Fmn-binding Protein, Chain A"/>
    <property type="match status" value="1"/>
</dbReference>
<protein>
    <recommendedName>
        <fullName evidence="2">Pyridoxamine 5'-phosphate oxidase N-terminal domain-containing protein</fullName>
    </recommendedName>
</protein>
<feature type="region of interest" description="Disordered" evidence="1">
    <location>
        <begin position="183"/>
        <end position="203"/>
    </location>
</feature>
<proteinExistence type="predicted"/>
<evidence type="ECO:0000256" key="1">
    <source>
        <dbReference type="SAM" id="MobiDB-lite"/>
    </source>
</evidence>
<sequence length="203" mass="21583">MGRVYDSIDDDLRVWIEAQPLCFVGTAPSGDEGHVNVSPKGGAGTFRVTGPRSFAYLDLTASGIETVAHLRQNRRIVVMFCAFAGPPKIVRLHGWGRVVTEGDPEFAALATEFPVGEETLALARAVIVIEVTRVSDSCGFTVPEMTYAGERPGLVPSAATKRHQRGPGWKATYQAEKNAVSIDGLPGLDGSGSPGTGEVPRPH</sequence>
<dbReference type="PANTHER" id="PTHR39336:SF1">
    <property type="entry name" value="PYRIDOXAMINE PHOSPHATE OXIDASE FAMILY PROTEIN (AFU_ORTHOLOGUE AFUA_6G11440)"/>
    <property type="match status" value="1"/>
</dbReference>